<evidence type="ECO:0000313" key="2">
    <source>
        <dbReference type="Proteomes" id="UP000270094"/>
    </source>
</evidence>
<dbReference type="OrthoDB" id="5781547at2759"/>
<keyword evidence="2" id="KW-1185">Reference proteome</keyword>
<evidence type="ECO:0000313" key="1">
    <source>
        <dbReference type="EMBL" id="VDM82237.1"/>
    </source>
</evidence>
<sequence length="79" mass="8627">MVRQFGANAYLRAGNHTVGAVLVEEPEVNLHAPNNTNIDKESAAILDFDYESLVRANDTANMNSLREGTDLLKQLVKAA</sequence>
<dbReference type="AlphaFoldDB" id="A0A3P7K170"/>
<name>A0A3P7K170_STRVU</name>
<dbReference type="Proteomes" id="UP000270094">
    <property type="component" value="Unassembled WGS sequence"/>
</dbReference>
<organism evidence="1 2">
    <name type="scientific">Strongylus vulgaris</name>
    <name type="common">Blood worm</name>
    <dbReference type="NCBI Taxonomy" id="40348"/>
    <lineage>
        <taxon>Eukaryota</taxon>
        <taxon>Metazoa</taxon>
        <taxon>Ecdysozoa</taxon>
        <taxon>Nematoda</taxon>
        <taxon>Chromadorea</taxon>
        <taxon>Rhabditida</taxon>
        <taxon>Rhabditina</taxon>
        <taxon>Rhabditomorpha</taxon>
        <taxon>Strongyloidea</taxon>
        <taxon>Strongylidae</taxon>
        <taxon>Strongylus</taxon>
    </lineage>
</organism>
<dbReference type="EMBL" id="UYYB01116615">
    <property type="protein sequence ID" value="VDM82237.1"/>
    <property type="molecule type" value="Genomic_DNA"/>
</dbReference>
<accession>A0A3P7K170</accession>
<protein>
    <submittedName>
        <fullName evidence="1">Uncharacterized protein</fullName>
    </submittedName>
</protein>
<reference evidence="1 2" key="1">
    <citation type="submission" date="2018-11" db="EMBL/GenBank/DDBJ databases">
        <authorList>
            <consortium name="Pathogen Informatics"/>
        </authorList>
    </citation>
    <scope>NUCLEOTIDE SEQUENCE [LARGE SCALE GENOMIC DNA]</scope>
</reference>
<proteinExistence type="predicted"/>
<gene>
    <name evidence="1" type="ORF">SVUK_LOCUS17235</name>
</gene>